<keyword evidence="2" id="KW-1185">Reference proteome</keyword>
<name>A0A9X2ZED9_9FLAO</name>
<protein>
    <submittedName>
        <fullName evidence="1">Uncharacterized protein</fullName>
    </submittedName>
</protein>
<comment type="caution">
    <text evidence="1">The sequence shown here is derived from an EMBL/GenBank/DDBJ whole genome shotgun (WGS) entry which is preliminary data.</text>
</comment>
<dbReference type="Proteomes" id="UP001151079">
    <property type="component" value="Unassembled WGS sequence"/>
</dbReference>
<dbReference type="AlphaFoldDB" id="A0A9X2ZED9"/>
<reference evidence="1" key="1">
    <citation type="submission" date="2022-10" db="EMBL/GenBank/DDBJ databases">
        <title>Two novel species of Flavobacterium.</title>
        <authorList>
            <person name="Liu Q."/>
            <person name="Xin Y.-H."/>
        </authorList>
    </citation>
    <scope>NUCLEOTIDE SEQUENCE</scope>
    <source>
        <strain evidence="1">LS1R49</strain>
    </source>
</reference>
<sequence>MTQDYISLANNISPKVTKLLYNSKDSVAVVFKFLFDEAKRKGVTNTQITLGTHSKVYKTKDELQCSIPMTTILKKDSIKSVSEAFIIMVSNHIGEKWYFSITDGYYKSILNIHPKLIVPNRKLLVYENDKLIDRE</sequence>
<evidence type="ECO:0000313" key="2">
    <source>
        <dbReference type="Proteomes" id="UP001151079"/>
    </source>
</evidence>
<organism evidence="1 2">
    <name type="scientific">Flavobacterium shii</name>
    <dbReference type="NCBI Taxonomy" id="2987687"/>
    <lineage>
        <taxon>Bacteria</taxon>
        <taxon>Pseudomonadati</taxon>
        <taxon>Bacteroidota</taxon>
        <taxon>Flavobacteriia</taxon>
        <taxon>Flavobacteriales</taxon>
        <taxon>Flavobacteriaceae</taxon>
        <taxon>Flavobacterium</taxon>
    </lineage>
</organism>
<proteinExistence type="predicted"/>
<evidence type="ECO:0000313" key="1">
    <source>
        <dbReference type="EMBL" id="MCV9929544.1"/>
    </source>
</evidence>
<gene>
    <name evidence="1" type="ORF">OIU83_17920</name>
</gene>
<accession>A0A9X2ZED9</accession>
<dbReference type="EMBL" id="JAOZEW010000021">
    <property type="protein sequence ID" value="MCV9929544.1"/>
    <property type="molecule type" value="Genomic_DNA"/>
</dbReference>